<feature type="compositionally biased region" description="Polar residues" evidence="1">
    <location>
        <begin position="202"/>
        <end position="230"/>
    </location>
</feature>
<dbReference type="AlphaFoldDB" id="A0A8S2V9A1"/>
<proteinExistence type="predicted"/>
<accession>A0A8S2V9A1</accession>
<dbReference type="PANTHER" id="PTHR13800">
    <property type="entry name" value="TRANSIENT RECEPTOR POTENTIAL CATION CHANNEL, SUBFAMILY M, MEMBER 6"/>
    <property type="match status" value="1"/>
</dbReference>
<sequence>DSIGKVQENTEFYWRYQRYSFVREYFEHLPLSYPPLIIISHIILIILNIKNICCSSVCRHRIVRDDHLPISKKFTRIFKMIPIQYSQNEQWDLFENAATYSYARSILQTNKNNNNLTINHGKSSKTLTTMDSNIEKATVNQHKTIQNLYELMTTFQSALNETQKALEQTNSRMENRLDQISKSLESTRNTTSHGKIKDQTVARPTSETSSVKSDASFRNQATTSTRKSAQ</sequence>
<feature type="non-terminal residue" evidence="2">
    <location>
        <position position="1"/>
    </location>
</feature>
<organism evidence="2 3">
    <name type="scientific">Rotaria magnacalcarata</name>
    <dbReference type="NCBI Taxonomy" id="392030"/>
    <lineage>
        <taxon>Eukaryota</taxon>
        <taxon>Metazoa</taxon>
        <taxon>Spiralia</taxon>
        <taxon>Gnathifera</taxon>
        <taxon>Rotifera</taxon>
        <taxon>Eurotatoria</taxon>
        <taxon>Bdelloidea</taxon>
        <taxon>Philodinida</taxon>
        <taxon>Philodinidae</taxon>
        <taxon>Rotaria</taxon>
    </lineage>
</organism>
<evidence type="ECO:0000313" key="3">
    <source>
        <dbReference type="Proteomes" id="UP000676336"/>
    </source>
</evidence>
<dbReference type="Proteomes" id="UP000676336">
    <property type="component" value="Unassembled WGS sequence"/>
</dbReference>
<dbReference type="InterPro" id="IPR050927">
    <property type="entry name" value="TRPM"/>
</dbReference>
<protein>
    <submittedName>
        <fullName evidence="2">Uncharacterized protein</fullName>
    </submittedName>
</protein>
<comment type="caution">
    <text evidence="2">The sequence shown here is derived from an EMBL/GenBank/DDBJ whole genome shotgun (WGS) entry which is preliminary data.</text>
</comment>
<dbReference type="GO" id="GO:0005886">
    <property type="term" value="C:plasma membrane"/>
    <property type="evidence" value="ECO:0007669"/>
    <property type="project" value="TreeGrafter"/>
</dbReference>
<evidence type="ECO:0000256" key="1">
    <source>
        <dbReference type="SAM" id="MobiDB-lite"/>
    </source>
</evidence>
<reference evidence="2" key="1">
    <citation type="submission" date="2021-02" db="EMBL/GenBank/DDBJ databases">
        <authorList>
            <person name="Nowell W R."/>
        </authorList>
    </citation>
    <scope>NUCLEOTIDE SEQUENCE</scope>
</reference>
<dbReference type="GO" id="GO:0099604">
    <property type="term" value="F:ligand-gated calcium channel activity"/>
    <property type="evidence" value="ECO:0007669"/>
    <property type="project" value="TreeGrafter"/>
</dbReference>
<evidence type="ECO:0000313" key="2">
    <source>
        <dbReference type="EMBL" id="CAF4387044.1"/>
    </source>
</evidence>
<gene>
    <name evidence="2" type="ORF">SMN809_LOCUS29834</name>
</gene>
<dbReference type="PANTHER" id="PTHR13800:SF12">
    <property type="entry name" value="TRANSIENT RECEPTOR POTENTIAL CATION CHANNEL SUBFAMILY M MEMBER-LIKE 2"/>
    <property type="match status" value="1"/>
</dbReference>
<feature type="region of interest" description="Disordered" evidence="1">
    <location>
        <begin position="184"/>
        <end position="230"/>
    </location>
</feature>
<feature type="compositionally biased region" description="Polar residues" evidence="1">
    <location>
        <begin position="184"/>
        <end position="193"/>
    </location>
</feature>
<name>A0A8S2V9A1_9BILA</name>
<dbReference type="EMBL" id="CAJOBI010054319">
    <property type="protein sequence ID" value="CAF4387044.1"/>
    <property type="molecule type" value="Genomic_DNA"/>
</dbReference>